<protein>
    <submittedName>
        <fullName evidence="10">Putative membrane protein</fullName>
    </submittedName>
</protein>
<feature type="compositionally biased region" description="Basic and acidic residues" evidence="8">
    <location>
        <begin position="181"/>
        <end position="198"/>
    </location>
</feature>
<evidence type="ECO:0000256" key="5">
    <source>
        <dbReference type="ARBA" id="ARBA00022737"/>
    </source>
</evidence>
<feature type="transmembrane region" description="Helical" evidence="9">
    <location>
        <begin position="565"/>
        <end position="591"/>
    </location>
</feature>
<dbReference type="GO" id="GO:0015250">
    <property type="term" value="F:water channel activity"/>
    <property type="evidence" value="ECO:0007669"/>
    <property type="project" value="TreeGrafter"/>
</dbReference>
<dbReference type="OrthoDB" id="3222at2759"/>
<gene>
    <name evidence="10" type="primary">YFL054C_3</name>
    <name evidence="10" type="ORF">LSUE1_G000915</name>
</gene>
<proteinExistence type="inferred from homology"/>
<evidence type="ECO:0000256" key="2">
    <source>
        <dbReference type="ARBA" id="ARBA00006175"/>
    </source>
</evidence>
<feature type="compositionally biased region" description="Polar residues" evidence="8">
    <location>
        <begin position="33"/>
        <end position="46"/>
    </location>
</feature>
<feature type="compositionally biased region" description="Basic and acidic residues" evidence="8">
    <location>
        <begin position="219"/>
        <end position="229"/>
    </location>
</feature>
<dbReference type="GO" id="GO:0015254">
    <property type="term" value="F:glycerol channel activity"/>
    <property type="evidence" value="ECO:0007669"/>
    <property type="project" value="TreeGrafter"/>
</dbReference>
<feature type="region of interest" description="Disordered" evidence="8">
    <location>
        <begin position="1"/>
        <end position="120"/>
    </location>
</feature>
<evidence type="ECO:0000256" key="1">
    <source>
        <dbReference type="ARBA" id="ARBA00004141"/>
    </source>
</evidence>
<keyword evidence="3" id="KW-0813">Transport</keyword>
<feature type="compositionally biased region" description="Basic and acidic residues" evidence="8">
    <location>
        <begin position="22"/>
        <end position="32"/>
    </location>
</feature>
<keyword evidence="4 9" id="KW-0812">Transmembrane</keyword>
<evidence type="ECO:0000256" key="9">
    <source>
        <dbReference type="SAM" id="Phobius"/>
    </source>
</evidence>
<evidence type="ECO:0000256" key="4">
    <source>
        <dbReference type="ARBA" id="ARBA00022692"/>
    </source>
</evidence>
<dbReference type="AlphaFoldDB" id="A0A8T9CLI3"/>
<keyword evidence="7 9" id="KW-0472">Membrane</keyword>
<dbReference type="CDD" id="cd00333">
    <property type="entry name" value="MIP"/>
    <property type="match status" value="1"/>
</dbReference>
<evidence type="ECO:0000256" key="7">
    <source>
        <dbReference type="ARBA" id="ARBA00023136"/>
    </source>
</evidence>
<dbReference type="EMBL" id="QGMK01000036">
    <property type="protein sequence ID" value="TVY85020.1"/>
    <property type="molecule type" value="Genomic_DNA"/>
</dbReference>
<keyword evidence="5" id="KW-0677">Repeat</keyword>
<dbReference type="Proteomes" id="UP000469558">
    <property type="component" value="Unassembled WGS sequence"/>
</dbReference>
<comment type="subcellular location">
    <subcellularLocation>
        <location evidence="1">Membrane</location>
        <topology evidence="1">Multi-pass membrane protein</topology>
    </subcellularLocation>
</comment>
<evidence type="ECO:0000256" key="3">
    <source>
        <dbReference type="ARBA" id="ARBA00022448"/>
    </source>
</evidence>
<evidence type="ECO:0000256" key="6">
    <source>
        <dbReference type="ARBA" id="ARBA00022989"/>
    </source>
</evidence>
<dbReference type="FunFam" id="1.20.1080.10:FF:000022">
    <property type="entry name" value="MIP aquaporin"/>
    <property type="match status" value="1"/>
</dbReference>
<evidence type="ECO:0000313" key="11">
    <source>
        <dbReference type="Proteomes" id="UP000469558"/>
    </source>
</evidence>
<dbReference type="InterPro" id="IPR023271">
    <property type="entry name" value="Aquaporin-like"/>
</dbReference>
<dbReference type="PRINTS" id="PR00783">
    <property type="entry name" value="MINTRINSICP"/>
</dbReference>
<comment type="caution">
    <text evidence="10">The sequence shown here is derived from an EMBL/GenBank/DDBJ whole genome shotgun (WGS) entry which is preliminary data.</text>
</comment>
<dbReference type="GO" id="GO:0005886">
    <property type="term" value="C:plasma membrane"/>
    <property type="evidence" value="ECO:0007669"/>
    <property type="project" value="TreeGrafter"/>
</dbReference>
<feature type="transmembrane region" description="Helical" evidence="9">
    <location>
        <begin position="513"/>
        <end position="531"/>
    </location>
</feature>
<dbReference type="SUPFAM" id="SSF81338">
    <property type="entry name" value="Aquaporin-like"/>
    <property type="match status" value="1"/>
</dbReference>
<evidence type="ECO:0000313" key="10">
    <source>
        <dbReference type="EMBL" id="TVY85020.1"/>
    </source>
</evidence>
<feature type="compositionally biased region" description="Low complexity" evidence="8">
    <location>
        <begin position="68"/>
        <end position="78"/>
    </location>
</feature>
<dbReference type="PANTHER" id="PTHR43829">
    <property type="entry name" value="AQUAPORIN OR AQUAGLYCEROPORIN RELATED"/>
    <property type="match status" value="1"/>
</dbReference>
<dbReference type="InterPro" id="IPR050363">
    <property type="entry name" value="MIP/Aquaporin"/>
</dbReference>
<comment type="similarity">
    <text evidence="2">Belongs to the MIP/aquaporin (TC 1.A.8) family.</text>
</comment>
<evidence type="ECO:0000256" key="8">
    <source>
        <dbReference type="SAM" id="MobiDB-lite"/>
    </source>
</evidence>
<feature type="transmembrane region" description="Helical" evidence="9">
    <location>
        <begin position="373"/>
        <end position="392"/>
    </location>
</feature>
<feature type="compositionally biased region" description="Basic and acidic residues" evidence="8">
    <location>
        <begin position="284"/>
        <end position="307"/>
    </location>
</feature>
<feature type="region of interest" description="Disordered" evidence="8">
    <location>
        <begin position="610"/>
        <end position="635"/>
    </location>
</feature>
<dbReference type="InterPro" id="IPR000425">
    <property type="entry name" value="MIP"/>
</dbReference>
<dbReference type="PANTHER" id="PTHR43829:SF24">
    <property type="entry name" value="MIP AQUAPORIN (EUROFUNG)"/>
    <property type="match status" value="1"/>
</dbReference>
<reference evidence="10 11" key="1">
    <citation type="submission" date="2018-05" db="EMBL/GenBank/DDBJ databases">
        <title>Genome sequencing and assembly of the regulated plant pathogen Lachnellula willkommii and related sister species for the development of diagnostic species identification markers.</title>
        <authorList>
            <person name="Giroux E."/>
            <person name="Bilodeau G."/>
        </authorList>
    </citation>
    <scope>NUCLEOTIDE SEQUENCE [LARGE SCALE GENOMIC DNA]</scope>
    <source>
        <strain evidence="10 11">CBS 268.59</strain>
    </source>
</reference>
<dbReference type="Pfam" id="PF00230">
    <property type="entry name" value="MIP"/>
    <property type="match status" value="1"/>
</dbReference>
<accession>A0A8T9CLI3</accession>
<sequence length="635" mass="68651">MAANGENHQPSNEAQQDSLNEIPRDLASETRQTRINSARSPTSKASQPADAPPTRQADDGLPQRISTPSSQNPSQPRRPLQRPHFSLAGSMTAQAHAPSYVDPEYNELNPRYQRPENAPVWGLAKPLPRVVRPGMRRGQRASSKGQGEQGVVEDTEVEVQEPGTAEAIPQLGLIDVQRQQAGKERTGRERRNSDERGYAHQQIGKKLNETVSRLGSGTDADHYVTPMEEKGNPVDEWFAKQPSTKLEPFETQNEDLGNRRTSRLSSLQEVPSHAISTASTISKDSADGADPNKIDLEAGENHEDEWSLEKDEADRYAQEEWETHNGWASFRARFREPLAECLATMIAVLIGLCTNLAVQTSNNTSGYYQSQNWAWGLGVTIAIYVAGGISGGHLNPVISLTLCLYRGFPFRKALVYIAAQLLGAFFAGLIAYGIYRDAIASYNSVGGDIAAKGGSSAAVELFEGGTGKALFTQPAQFAGVGASFANEFVATAILACAVLALGDDSNAPPGAGMHAFIVGLVVFVLTMAFGYTTGACLNPARDFGPRLAAAIVGYGGRVFTDSNVWWIYGAWGATISGGLVGGFVYDAAIFVGGESPINYPRGKRRRMGENAKKRWWHLKSDVKGQARKDGPRKEG</sequence>
<feature type="transmembrane region" description="Helical" evidence="9">
    <location>
        <begin position="338"/>
        <end position="358"/>
    </location>
</feature>
<feature type="region of interest" description="Disordered" evidence="8">
    <location>
        <begin position="132"/>
        <end position="229"/>
    </location>
</feature>
<keyword evidence="11" id="KW-1185">Reference proteome</keyword>
<keyword evidence="6 9" id="KW-1133">Transmembrane helix</keyword>
<feature type="region of interest" description="Disordered" evidence="8">
    <location>
        <begin position="266"/>
        <end position="307"/>
    </location>
</feature>
<feature type="compositionally biased region" description="Polar residues" evidence="8">
    <location>
        <begin position="266"/>
        <end position="283"/>
    </location>
</feature>
<dbReference type="Gene3D" id="1.20.1080.10">
    <property type="entry name" value="Glycerol uptake facilitator protein"/>
    <property type="match status" value="1"/>
</dbReference>
<feature type="compositionally biased region" description="Polar residues" evidence="8">
    <location>
        <begin position="1"/>
        <end position="19"/>
    </location>
</feature>
<feature type="transmembrane region" description="Helical" evidence="9">
    <location>
        <begin position="413"/>
        <end position="435"/>
    </location>
</feature>
<organism evidence="10 11">
    <name type="scientific">Lachnellula suecica</name>
    <dbReference type="NCBI Taxonomy" id="602035"/>
    <lineage>
        <taxon>Eukaryota</taxon>
        <taxon>Fungi</taxon>
        <taxon>Dikarya</taxon>
        <taxon>Ascomycota</taxon>
        <taxon>Pezizomycotina</taxon>
        <taxon>Leotiomycetes</taxon>
        <taxon>Helotiales</taxon>
        <taxon>Lachnaceae</taxon>
        <taxon>Lachnellula</taxon>
    </lineage>
</organism>
<name>A0A8T9CLI3_9HELO</name>
<feature type="transmembrane region" description="Helical" evidence="9">
    <location>
        <begin position="477"/>
        <end position="501"/>
    </location>
</feature>